<proteinExistence type="predicted"/>
<evidence type="ECO:0000313" key="2">
    <source>
        <dbReference type="EnsemblProtists" id="EOD34505"/>
    </source>
</evidence>
<name>A0A0D3KFH0_EMIH1</name>
<dbReference type="GeneID" id="17279777"/>
<dbReference type="Proteomes" id="UP000013827">
    <property type="component" value="Unassembled WGS sequence"/>
</dbReference>
<dbReference type="HOGENOM" id="CLU_2065917_0_0_1"/>
<dbReference type="EnsemblProtists" id="EOD34505">
    <property type="protein sequence ID" value="EOD34505"/>
    <property type="gene ID" value="EMIHUDRAFT_447071"/>
</dbReference>
<feature type="region of interest" description="Disordered" evidence="1">
    <location>
        <begin position="1"/>
        <end position="84"/>
    </location>
</feature>
<feature type="compositionally biased region" description="Basic residues" evidence="1">
    <location>
        <begin position="51"/>
        <end position="60"/>
    </location>
</feature>
<organism evidence="2 3">
    <name type="scientific">Emiliania huxleyi (strain CCMP1516)</name>
    <dbReference type="NCBI Taxonomy" id="280463"/>
    <lineage>
        <taxon>Eukaryota</taxon>
        <taxon>Haptista</taxon>
        <taxon>Haptophyta</taxon>
        <taxon>Prymnesiophyceae</taxon>
        <taxon>Isochrysidales</taxon>
        <taxon>Noelaerhabdaceae</taxon>
        <taxon>Emiliania</taxon>
    </lineage>
</organism>
<feature type="compositionally biased region" description="Low complexity" evidence="1">
    <location>
        <begin position="1"/>
        <end position="19"/>
    </location>
</feature>
<protein>
    <submittedName>
        <fullName evidence="2">Uncharacterized protein</fullName>
    </submittedName>
</protein>
<evidence type="ECO:0000256" key="1">
    <source>
        <dbReference type="SAM" id="MobiDB-lite"/>
    </source>
</evidence>
<accession>A0A0D3KFH0</accession>
<reference evidence="3" key="1">
    <citation type="journal article" date="2013" name="Nature">
        <title>Pan genome of the phytoplankton Emiliania underpins its global distribution.</title>
        <authorList>
            <person name="Read B.A."/>
            <person name="Kegel J."/>
            <person name="Klute M.J."/>
            <person name="Kuo A."/>
            <person name="Lefebvre S.C."/>
            <person name="Maumus F."/>
            <person name="Mayer C."/>
            <person name="Miller J."/>
            <person name="Monier A."/>
            <person name="Salamov A."/>
            <person name="Young J."/>
            <person name="Aguilar M."/>
            <person name="Claverie J.M."/>
            <person name="Frickenhaus S."/>
            <person name="Gonzalez K."/>
            <person name="Herman E.K."/>
            <person name="Lin Y.C."/>
            <person name="Napier J."/>
            <person name="Ogata H."/>
            <person name="Sarno A.F."/>
            <person name="Shmutz J."/>
            <person name="Schroeder D."/>
            <person name="de Vargas C."/>
            <person name="Verret F."/>
            <person name="von Dassow P."/>
            <person name="Valentin K."/>
            <person name="Van de Peer Y."/>
            <person name="Wheeler G."/>
            <person name="Dacks J.B."/>
            <person name="Delwiche C.F."/>
            <person name="Dyhrman S.T."/>
            <person name="Glockner G."/>
            <person name="John U."/>
            <person name="Richards T."/>
            <person name="Worden A.Z."/>
            <person name="Zhang X."/>
            <person name="Grigoriev I.V."/>
            <person name="Allen A.E."/>
            <person name="Bidle K."/>
            <person name="Borodovsky M."/>
            <person name="Bowler C."/>
            <person name="Brownlee C."/>
            <person name="Cock J.M."/>
            <person name="Elias M."/>
            <person name="Gladyshev V.N."/>
            <person name="Groth M."/>
            <person name="Guda C."/>
            <person name="Hadaegh A."/>
            <person name="Iglesias-Rodriguez M.D."/>
            <person name="Jenkins J."/>
            <person name="Jones B.M."/>
            <person name="Lawson T."/>
            <person name="Leese F."/>
            <person name="Lindquist E."/>
            <person name="Lobanov A."/>
            <person name="Lomsadze A."/>
            <person name="Malik S.B."/>
            <person name="Marsh M.E."/>
            <person name="Mackinder L."/>
            <person name="Mock T."/>
            <person name="Mueller-Roeber B."/>
            <person name="Pagarete A."/>
            <person name="Parker M."/>
            <person name="Probert I."/>
            <person name="Quesneville H."/>
            <person name="Raines C."/>
            <person name="Rensing S.A."/>
            <person name="Riano-Pachon D.M."/>
            <person name="Richier S."/>
            <person name="Rokitta S."/>
            <person name="Shiraiwa Y."/>
            <person name="Soanes D.M."/>
            <person name="van der Giezen M."/>
            <person name="Wahlund T.M."/>
            <person name="Williams B."/>
            <person name="Wilson W."/>
            <person name="Wolfe G."/>
            <person name="Wurch L.L."/>
        </authorList>
    </citation>
    <scope>NUCLEOTIDE SEQUENCE</scope>
</reference>
<keyword evidence="3" id="KW-1185">Reference proteome</keyword>
<dbReference type="KEGG" id="ehx:EMIHUDRAFT_447071"/>
<dbReference type="PaxDb" id="2903-EOD34505"/>
<feature type="compositionally biased region" description="Low complexity" evidence="1">
    <location>
        <begin position="26"/>
        <end position="50"/>
    </location>
</feature>
<dbReference type="RefSeq" id="XP_005786934.1">
    <property type="nucleotide sequence ID" value="XM_005786877.1"/>
</dbReference>
<evidence type="ECO:0000313" key="3">
    <source>
        <dbReference type="Proteomes" id="UP000013827"/>
    </source>
</evidence>
<dbReference type="AlphaFoldDB" id="A0A0D3KFH0"/>
<reference evidence="2" key="2">
    <citation type="submission" date="2024-10" db="UniProtKB">
        <authorList>
            <consortium name="EnsemblProtists"/>
        </authorList>
    </citation>
    <scope>IDENTIFICATION</scope>
</reference>
<sequence>MTRPAAPASPTTSPAGAPLAAPPSPAMSTAMRCSDTSRTATWAASSALRPIRPRRTRPASRPRSGLTTSCPSTTGRASGTRRRRVTLAPRRWHRASLGAHEPGLVGMRQVKDVSSHTLL</sequence>